<protein>
    <recommendedName>
        <fullName evidence="2">RFX1-4/6/8-like BCD domain-containing protein</fullName>
    </recommendedName>
</protein>
<feature type="domain" description="RFX1-4/6/8-like BCD" evidence="2">
    <location>
        <begin position="44"/>
        <end position="349"/>
    </location>
</feature>
<evidence type="ECO:0000256" key="1">
    <source>
        <dbReference type="SAM" id="MobiDB-lite"/>
    </source>
</evidence>
<gene>
    <name evidence="3" type="ORF">OSB1V03_LOCUS11055</name>
</gene>
<feature type="region of interest" description="Disordered" evidence="1">
    <location>
        <begin position="218"/>
        <end position="239"/>
    </location>
</feature>
<evidence type="ECO:0000259" key="2">
    <source>
        <dbReference type="Pfam" id="PF25340"/>
    </source>
</evidence>
<dbReference type="InterPro" id="IPR039779">
    <property type="entry name" value="RFX-like"/>
</dbReference>
<evidence type="ECO:0000313" key="3">
    <source>
        <dbReference type="EMBL" id="CAD7630643.1"/>
    </source>
</evidence>
<organism evidence="3">
    <name type="scientific">Medioppia subpectinata</name>
    <dbReference type="NCBI Taxonomy" id="1979941"/>
    <lineage>
        <taxon>Eukaryota</taxon>
        <taxon>Metazoa</taxon>
        <taxon>Ecdysozoa</taxon>
        <taxon>Arthropoda</taxon>
        <taxon>Chelicerata</taxon>
        <taxon>Arachnida</taxon>
        <taxon>Acari</taxon>
        <taxon>Acariformes</taxon>
        <taxon>Sarcoptiformes</taxon>
        <taxon>Oribatida</taxon>
        <taxon>Brachypylina</taxon>
        <taxon>Oppioidea</taxon>
        <taxon>Oppiidae</taxon>
        <taxon>Medioppia</taxon>
    </lineage>
</organism>
<dbReference type="GO" id="GO:0000981">
    <property type="term" value="F:DNA-binding transcription factor activity, RNA polymerase II-specific"/>
    <property type="evidence" value="ECO:0007669"/>
    <property type="project" value="TreeGrafter"/>
</dbReference>
<dbReference type="EMBL" id="OC862931">
    <property type="protein sequence ID" value="CAD7630643.1"/>
    <property type="molecule type" value="Genomic_DNA"/>
</dbReference>
<dbReference type="Proteomes" id="UP000759131">
    <property type="component" value="Unassembled WGS sequence"/>
</dbReference>
<dbReference type="PANTHER" id="PTHR12619:SF5">
    <property type="entry name" value="TRANSCRIPTION FACTOR RFX4"/>
    <property type="match status" value="1"/>
</dbReference>
<dbReference type="GO" id="GO:0000978">
    <property type="term" value="F:RNA polymerase II cis-regulatory region sequence-specific DNA binding"/>
    <property type="evidence" value="ECO:0007669"/>
    <property type="project" value="TreeGrafter"/>
</dbReference>
<reference evidence="3" key="1">
    <citation type="submission" date="2020-11" db="EMBL/GenBank/DDBJ databases">
        <authorList>
            <person name="Tran Van P."/>
        </authorList>
    </citation>
    <scope>NUCLEOTIDE SEQUENCE</scope>
</reference>
<sequence length="542" mass="62124">MSAADSCCQQLSPEPMIWLEMWLFNVDPLKREARENITKQISTFVMMYRTHCQRILDTIIRANFDEVQTFLLHFWQGVPPHLSPILQSNSVVNLIGVCDSILYKTIANVLLPSVLQTLPESLTKMMRQFAAELDSWLRMSLYNLPDTLRSVKLELARRFSQVMKRQTSLNHLSQASRMVVNNNEITIQMLRDWRLIDVNNICREILCDYFNADNNTNGTDTTGGQQQHNTGGDTDSGDNNTNNPDICCSSIKLIIKFCEQFEHLLEEEAQIENYLEWLESLVQKCVIYPSLNSSHSSTIRRFSRHFLLLWSAFGSRVIRDMTLHSAQSFGSFHLLRLMFDDYVLYLVEYLQLDEQMKQFMKLIPNNEPPVFTVFYFNDFEMLSNQTVSSSTVEYEPTVSSSTGDFVATDSQNHDMIGSTSVDTNQTDITVSQNNPYSSTSSSPSYIAYNSTQNTYSNQSLIYGTHVEQPIQRHNPSNYCWYSASNMNSMYDQFDEQQISNGHQSVITSGGQMSSMVSQPVVNDQTIDELTVVNGHEFYDCIQ</sequence>
<dbReference type="OrthoDB" id="6511763at2759"/>
<keyword evidence="4" id="KW-1185">Reference proteome</keyword>
<accession>A0A7R9KYD6</accession>
<dbReference type="InterPro" id="IPR057321">
    <property type="entry name" value="RFX1-4/6/8-like_BCD"/>
</dbReference>
<proteinExistence type="predicted"/>
<dbReference type="EMBL" id="CAJPIZ010008356">
    <property type="protein sequence ID" value="CAG2111073.1"/>
    <property type="molecule type" value="Genomic_DNA"/>
</dbReference>
<name>A0A7R9KYD6_9ACAR</name>
<evidence type="ECO:0000313" key="4">
    <source>
        <dbReference type="Proteomes" id="UP000759131"/>
    </source>
</evidence>
<dbReference type="PANTHER" id="PTHR12619">
    <property type="entry name" value="RFX TRANSCRIPTION FACTOR FAMILY"/>
    <property type="match status" value="1"/>
</dbReference>
<dbReference type="AlphaFoldDB" id="A0A7R9KYD6"/>
<dbReference type="Pfam" id="PF25340">
    <property type="entry name" value="BCD_RFX"/>
    <property type="match status" value="1"/>
</dbReference>